<sequence>MYRFLLSGKWLGWFLLVCLLAAVCSALGMWQLDRREAVRADIGVVEDNYDADPRAYDPTLFTRYDPATEWQPVTLTGTYDAAEQRVVRNRPLNGRPGYEVLVPLRLSDGTAVAVNRGWLPIGNDEAGHPDSVPAPPEGEVEVTARIRPSEPAVERGAPDGQLASIDLAAYAAELDYPLATGSYGVMAAESPSAAEVPQPLAVPERSEGTHLSYAMQWFAFGVLLFVGLGYAAYQEAQNRRWAAAGLDRDDDGDGMHSAVPRARPKPQRARRRPTQEEEEDAILDAQEDFDAR</sequence>
<evidence type="ECO:0000256" key="7">
    <source>
        <dbReference type="SAM" id="MobiDB-lite"/>
    </source>
</evidence>
<protein>
    <recommendedName>
        <fullName evidence="6">SURF1-like protein</fullName>
    </recommendedName>
</protein>
<feature type="compositionally biased region" description="Basic residues" evidence="7">
    <location>
        <begin position="262"/>
        <end position="272"/>
    </location>
</feature>
<evidence type="ECO:0000256" key="2">
    <source>
        <dbReference type="ARBA" id="ARBA00007165"/>
    </source>
</evidence>
<evidence type="ECO:0000313" key="8">
    <source>
        <dbReference type="EMBL" id="CEA08083.1"/>
    </source>
</evidence>
<dbReference type="PATRIC" id="fig|1461584.3.peg.1409"/>
<comment type="caution">
    <text evidence="6">Lacks conserved residue(s) required for the propagation of feature annotation.</text>
</comment>
<dbReference type="AlphaFoldDB" id="A0A078MLB0"/>
<feature type="compositionally biased region" description="Acidic residues" evidence="7">
    <location>
        <begin position="276"/>
        <end position="292"/>
    </location>
</feature>
<comment type="similarity">
    <text evidence="2 6">Belongs to the SURF1 family.</text>
</comment>
<evidence type="ECO:0000256" key="5">
    <source>
        <dbReference type="ARBA" id="ARBA00023136"/>
    </source>
</evidence>
<name>A0A078MLB0_9MICC</name>
<dbReference type="PANTHER" id="PTHR23427:SF2">
    <property type="entry name" value="SURFEIT LOCUS PROTEIN 1"/>
    <property type="match status" value="1"/>
</dbReference>
<dbReference type="InterPro" id="IPR045214">
    <property type="entry name" value="Surf1/Surf4"/>
</dbReference>
<dbReference type="Pfam" id="PF02104">
    <property type="entry name" value="SURF1"/>
    <property type="match status" value="1"/>
</dbReference>
<feature type="region of interest" description="Disordered" evidence="7">
    <location>
        <begin position="246"/>
        <end position="292"/>
    </location>
</feature>
<reference evidence="8" key="1">
    <citation type="submission" date="2014-07" db="EMBL/GenBank/DDBJ databases">
        <authorList>
            <person name="Urmite Genomes Urmite Genomes"/>
        </authorList>
    </citation>
    <scope>NUCLEOTIDE SEQUENCE</scope>
    <source>
        <strain evidence="8">11W110_air</strain>
    </source>
</reference>
<dbReference type="PANTHER" id="PTHR23427">
    <property type="entry name" value="SURFEIT LOCUS PROTEIN"/>
    <property type="match status" value="1"/>
</dbReference>
<organism evidence="8">
    <name type="scientific">Arthrobacter saudimassiliensis</name>
    <dbReference type="NCBI Taxonomy" id="1461584"/>
    <lineage>
        <taxon>Bacteria</taxon>
        <taxon>Bacillati</taxon>
        <taxon>Actinomycetota</taxon>
        <taxon>Actinomycetes</taxon>
        <taxon>Micrococcales</taxon>
        <taxon>Micrococcaceae</taxon>
        <taxon>Arthrobacter</taxon>
    </lineage>
</organism>
<feature type="transmembrane region" description="Helical" evidence="6">
    <location>
        <begin position="213"/>
        <end position="233"/>
    </location>
</feature>
<evidence type="ECO:0000256" key="4">
    <source>
        <dbReference type="ARBA" id="ARBA00022989"/>
    </source>
</evidence>
<comment type="subcellular location">
    <subcellularLocation>
        <location evidence="6">Cell membrane</location>
        <topology evidence="6">Multi-pass membrane protein</topology>
    </subcellularLocation>
    <subcellularLocation>
        <location evidence="1">Membrane</location>
    </subcellularLocation>
</comment>
<dbReference type="CDD" id="cd06662">
    <property type="entry name" value="SURF1"/>
    <property type="match status" value="1"/>
</dbReference>
<dbReference type="GO" id="GO:0005886">
    <property type="term" value="C:plasma membrane"/>
    <property type="evidence" value="ECO:0007669"/>
    <property type="project" value="UniProtKB-SubCell"/>
</dbReference>
<evidence type="ECO:0000256" key="3">
    <source>
        <dbReference type="ARBA" id="ARBA00022692"/>
    </source>
</evidence>
<keyword evidence="3 6" id="KW-0812">Transmembrane</keyword>
<keyword evidence="5 6" id="KW-0472">Membrane</keyword>
<dbReference type="EMBL" id="LN483070">
    <property type="protein sequence ID" value="CEA08083.1"/>
    <property type="molecule type" value="Genomic_DNA"/>
</dbReference>
<gene>
    <name evidence="8" type="ORF">BN1051_01420</name>
</gene>
<keyword evidence="6" id="KW-1003">Cell membrane</keyword>
<accession>A0A078MLB0</accession>
<evidence type="ECO:0000256" key="1">
    <source>
        <dbReference type="ARBA" id="ARBA00004370"/>
    </source>
</evidence>
<evidence type="ECO:0000256" key="6">
    <source>
        <dbReference type="RuleBase" id="RU363076"/>
    </source>
</evidence>
<dbReference type="PROSITE" id="PS50895">
    <property type="entry name" value="SURF1"/>
    <property type="match status" value="1"/>
</dbReference>
<keyword evidence="4 6" id="KW-1133">Transmembrane helix</keyword>
<proteinExistence type="inferred from homology"/>
<dbReference type="InterPro" id="IPR002994">
    <property type="entry name" value="Surf1/Shy1"/>
</dbReference>